<dbReference type="PANTHER" id="PTHR11588">
    <property type="entry name" value="TUBULIN"/>
    <property type="match status" value="1"/>
</dbReference>
<dbReference type="GO" id="GO:0005737">
    <property type="term" value="C:cytoplasm"/>
    <property type="evidence" value="ECO:0000318"/>
    <property type="project" value="GO_Central"/>
</dbReference>
<accession>B7P8K9</accession>
<dbReference type="InterPro" id="IPR000217">
    <property type="entry name" value="Tubulin"/>
</dbReference>
<dbReference type="GO" id="GO:0005200">
    <property type="term" value="F:structural constituent of cytoskeleton"/>
    <property type="evidence" value="ECO:0000318"/>
    <property type="project" value="GO_Central"/>
</dbReference>
<dbReference type="GO" id="GO:0005525">
    <property type="term" value="F:GTP binding"/>
    <property type="evidence" value="ECO:0000318"/>
    <property type="project" value="GO_Central"/>
</dbReference>
<dbReference type="EMBL" id="ABJB010936569">
    <property type="status" value="NOT_ANNOTATED_CDS"/>
    <property type="molecule type" value="Genomic_DNA"/>
</dbReference>
<dbReference type="Pfam" id="PF03953">
    <property type="entry name" value="Tubulin_C"/>
    <property type="match status" value="1"/>
</dbReference>
<dbReference type="SUPFAM" id="SSF52490">
    <property type="entry name" value="Tubulin nucleotide-binding domain-like"/>
    <property type="match status" value="1"/>
</dbReference>
<feature type="domain" description="Tubulin/FtsZ 2-layer sandwich" evidence="7">
    <location>
        <begin position="270"/>
        <end position="405"/>
    </location>
</feature>
<gene>
    <name evidence="8" type="ORF">IscW_ISCW002714</name>
</gene>
<dbReference type="VEuPathDB" id="VectorBase:ISCI002714"/>
<dbReference type="PRINTS" id="PR01161">
    <property type="entry name" value="TUBULIN"/>
</dbReference>
<evidence type="ECO:0000256" key="1">
    <source>
        <dbReference type="ARBA" id="ARBA00009636"/>
    </source>
</evidence>
<dbReference type="PROSITE" id="PS00227">
    <property type="entry name" value="TUBULIN"/>
    <property type="match status" value="1"/>
</dbReference>
<dbReference type="InterPro" id="IPR036525">
    <property type="entry name" value="Tubulin/FtsZ_GTPase_sf"/>
</dbReference>
<proteinExistence type="inferred from homology"/>
<evidence type="ECO:0000313" key="10">
    <source>
        <dbReference type="Proteomes" id="UP000001555"/>
    </source>
</evidence>
<dbReference type="Gene3D" id="1.10.287.600">
    <property type="entry name" value="Helix hairpin bin"/>
    <property type="match status" value="1"/>
</dbReference>
<dbReference type="STRING" id="6945.B7P8K9"/>
<organism>
    <name type="scientific">Ixodes scapularis</name>
    <name type="common">Black-legged tick</name>
    <name type="synonym">Deer tick</name>
    <dbReference type="NCBI Taxonomy" id="6945"/>
    <lineage>
        <taxon>Eukaryota</taxon>
        <taxon>Metazoa</taxon>
        <taxon>Ecdysozoa</taxon>
        <taxon>Arthropoda</taxon>
        <taxon>Chelicerata</taxon>
        <taxon>Arachnida</taxon>
        <taxon>Acari</taxon>
        <taxon>Parasitiformes</taxon>
        <taxon>Ixodida</taxon>
        <taxon>Ixodoidea</taxon>
        <taxon>Ixodidae</taxon>
        <taxon>Ixodinae</taxon>
        <taxon>Ixodes</taxon>
    </lineage>
</organism>
<dbReference type="Pfam" id="PF00091">
    <property type="entry name" value="Tubulin"/>
    <property type="match status" value="1"/>
</dbReference>
<dbReference type="CDD" id="cd02190">
    <property type="entry name" value="epsilon_tubulin"/>
    <property type="match status" value="1"/>
</dbReference>
<dbReference type="Proteomes" id="UP000001555">
    <property type="component" value="Unassembled WGS sequence"/>
</dbReference>
<evidence type="ECO:0000256" key="4">
    <source>
        <dbReference type="ARBA" id="ARBA00023134"/>
    </source>
</evidence>
<evidence type="ECO:0000256" key="3">
    <source>
        <dbReference type="ARBA" id="ARBA00022741"/>
    </source>
</evidence>
<dbReference type="VEuPathDB" id="VectorBase:ISCW002714"/>
<dbReference type="InterPro" id="IPR023123">
    <property type="entry name" value="Tubulin_C"/>
</dbReference>
<dbReference type="Gene3D" id="3.40.50.1440">
    <property type="entry name" value="Tubulin/FtsZ, GTPase domain"/>
    <property type="match status" value="1"/>
</dbReference>
<feature type="non-terminal residue" evidence="8">
    <location>
        <position position="1"/>
    </location>
</feature>
<keyword evidence="10" id="KW-1185">Reference proteome</keyword>
<dbReference type="InterPro" id="IPR004057">
    <property type="entry name" value="Epsilon_tubulin"/>
</dbReference>
<evidence type="ECO:0000259" key="7">
    <source>
        <dbReference type="SMART" id="SM00865"/>
    </source>
</evidence>
<name>B7P8K9_IXOSC</name>
<reference evidence="8 10" key="1">
    <citation type="submission" date="2008-03" db="EMBL/GenBank/DDBJ databases">
        <title>Annotation of Ixodes scapularis.</title>
        <authorList>
            <consortium name="Ixodes scapularis Genome Project Consortium"/>
            <person name="Caler E."/>
            <person name="Hannick L.I."/>
            <person name="Bidwell S."/>
            <person name="Joardar V."/>
            <person name="Thiagarajan M."/>
            <person name="Amedeo P."/>
            <person name="Galinsky K.J."/>
            <person name="Schobel S."/>
            <person name="Inman J."/>
            <person name="Hostetler J."/>
            <person name="Miller J."/>
            <person name="Hammond M."/>
            <person name="Megy K."/>
            <person name="Lawson D."/>
            <person name="Kodira C."/>
            <person name="Sutton G."/>
            <person name="Meyer J."/>
            <person name="Hill C.A."/>
            <person name="Birren B."/>
            <person name="Nene V."/>
            <person name="Collins F."/>
            <person name="Alarcon-Chaidez F."/>
            <person name="Wikel S."/>
            <person name="Strausberg R."/>
        </authorList>
    </citation>
    <scope>NUCLEOTIDE SEQUENCE [LARGE SCALE GENOMIC DNA]</scope>
    <source>
        <strain evidence="10">Wikel</strain>
        <strain evidence="8">Wikel colony</strain>
    </source>
</reference>
<keyword evidence="3 5" id="KW-0547">Nucleotide-binding</keyword>
<dbReference type="SMART" id="SM00864">
    <property type="entry name" value="Tubulin"/>
    <property type="match status" value="1"/>
</dbReference>
<dbReference type="OrthoDB" id="1662883at2759"/>
<dbReference type="InterPro" id="IPR018316">
    <property type="entry name" value="Tubulin/FtsZ_2-layer-sand-dom"/>
</dbReference>
<evidence type="ECO:0000259" key="6">
    <source>
        <dbReference type="SMART" id="SM00864"/>
    </source>
</evidence>
<dbReference type="GO" id="GO:0000278">
    <property type="term" value="P:mitotic cell cycle"/>
    <property type="evidence" value="ECO:0000318"/>
    <property type="project" value="GO_Central"/>
</dbReference>
<dbReference type="GO" id="GO:0005874">
    <property type="term" value="C:microtubule"/>
    <property type="evidence" value="ECO:0000318"/>
    <property type="project" value="GO_Central"/>
</dbReference>
<dbReference type="EMBL" id="DS658362">
    <property type="protein sequence ID" value="EEC02931.1"/>
    <property type="molecule type" value="Genomic_DNA"/>
</dbReference>
<dbReference type="InterPro" id="IPR008280">
    <property type="entry name" value="Tub_FtsZ_C"/>
</dbReference>
<evidence type="ECO:0000256" key="2">
    <source>
        <dbReference type="ARBA" id="ARBA00022701"/>
    </source>
</evidence>
<comment type="similarity">
    <text evidence="1 5">Belongs to the tubulin family.</text>
</comment>
<dbReference type="SMART" id="SM00865">
    <property type="entry name" value="Tubulin_C"/>
    <property type="match status" value="1"/>
</dbReference>
<keyword evidence="2 5" id="KW-0493">Microtubule</keyword>
<reference evidence="9" key="2">
    <citation type="submission" date="2020-05" db="UniProtKB">
        <authorList>
            <consortium name="EnsemblMetazoa"/>
        </authorList>
    </citation>
    <scope>IDENTIFICATION</scope>
    <source>
        <strain evidence="9">wikel</strain>
    </source>
</reference>
<feature type="domain" description="Tubulin/FtsZ GTPase" evidence="6">
    <location>
        <begin position="65"/>
        <end position="268"/>
    </location>
</feature>
<dbReference type="PRINTS" id="PR01519">
    <property type="entry name" value="EPSLNTUBULIN"/>
</dbReference>
<keyword evidence="4 5" id="KW-0342">GTP-binding</keyword>
<protein>
    <submittedName>
        <fullName evidence="8 9">Beta tubulin, putative</fullName>
    </submittedName>
</protein>
<dbReference type="AlphaFoldDB" id="B7P8K9"/>
<dbReference type="GO" id="GO:0000226">
    <property type="term" value="P:microtubule cytoskeleton organization"/>
    <property type="evidence" value="ECO:0000318"/>
    <property type="project" value="GO_Central"/>
</dbReference>
<evidence type="ECO:0000313" key="8">
    <source>
        <dbReference type="EMBL" id="EEC02931.1"/>
    </source>
</evidence>
<dbReference type="InterPro" id="IPR017975">
    <property type="entry name" value="Tubulin_CS"/>
</dbReference>
<dbReference type="PaxDb" id="6945-B7P8K9"/>
<dbReference type="SUPFAM" id="SSF55307">
    <property type="entry name" value="Tubulin C-terminal domain-like"/>
    <property type="match status" value="1"/>
</dbReference>
<dbReference type="EMBL" id="ABJB010064859">
    <property type="status" value="NOT_ANNOTATED_CDS"/>
    <property type="molecule type" value="Genomic_DNA"/>
</dbReference>
<dbReference type="HOGENOM" id="CLU_015718_1_0_1"/>
<dbReference type="EMBL" id="ABJB010467620">
    <property type="status" value="NOT_ANNOTATED_CDS"/>
    <property type="molecule type" value="Genomic_DNA"/>
</dbReference>
<dbReference type="InterPro" id="IPR003008">
    <property type="entry name" value="Tubulin_FtsZ_GTPase"/>
</dbReference>
<dbReference type="FunFam" id="3.40.50.1440:FF:000076">
    <property type="entry name" value="Tubulin beta-3 chain-like Protein"/>
    <property type="match status" value="1"/>
</dbReference>
<dbReference type="VEuPathDB" id="VectorBase:ISCP_013344"/>
<evidence type="ECO:0000256" key="5">
    <source>
        <dbReference type="RuleBase" id="RU000352"/>
    </source>
</evidence>
<evidence type="ECO:0000313" key="9">
    <source>
        <dbReference type="EnsemblMetazoa" id="ISCW002714-PA"/>
    </source>
</evidence>
<dbReference type="EnsemblMetazoa" id="ISCW002714-RA">
    <property type="protein sequence ID" value="ISCW002714-PA"/>
    <property type="gene ID" value="ISCW002714"/>
</dbReference>
<sequence length="465" mass="52171">VITFFLFSVGQCGNQVGCRFWDFALREHTLLKDDSMAAYAINESCRVTCLQFFFKLKIFSPNLFFFFFFAVMVDMEEGVINSVLRTPLGNMFSSHQFVTDVSGSGNNWAVGFHEYGSKYGSEIMERVRREAELCDCLQGFFLLHSLGGGTGSGLGTAVLEMLSEEFPGVFRFDIPVFPSATDDVITSPYNTVFALEKITEFADCSCPVENEALMSVCNRILKMGLKTKTTLASSKDSVLCQKARPFDQMNNIVANLLLNLTSSARFSGSLNVDLNDICTNLVPYPRLHFFVSSVTPLYSLLDVDLPPRKLDQMFTDAFSGQQQLVQCDVKRGVQLACALLARGSVGISDMRRNLDRIREDVRFVHWNRDGWKTGLCSVAPVGHPYSLLTLSNTTAFHHTLGQMQSRFLRLYNRKAHVHHFLQVDSMEDCHFVDGLSSLSSLSSEYKAMENTDFSKLTVPRLKVVL</sequence>